<dbReference type="AlphaFoldDB" id="A0A6M3L2U4"/>
<name>A0A6M3L2U4_9ZZZZ</name>
<evidence type="ECO:0000313" key="2">
    <source>
        <dbReference type="EMBL" id="QJA88987.1"/>
    </source>
</evidence>
<dbReference type="EMBL" id="MT142185">
    <property type="protein sequence ID" value="QJA75796.1"/>
    <property type="molecule type" value="Genomic_DNA"/>
</dbReference>
<evidence type="ECO:0000313" key="1">
    <source>
        <dbReference type="EMBL" id="QJA75796.1"/>
    </source>
</evidence>
<dbReference type="EMBL" id="MT142815">
    <property type="protein sequence ID" value="QJA88987.1"/>
    <property type="molecule type" value="Genomic_DNA"/>
</dbReference>
<proteinExistence type="predicted"/>
<accession>A0A6M3L2U4</accession>
<reference evidence="2" key="1">
    <citation type="submission" date="2020-03" db="EMBL/GenBank/DDBJ databases">
        <title>The deep terrestrial virosphere.</title>
        <authorList>
            <person name="Holmfeldt K."/>
            <person name="Nilsson E."/>
            <person name="Simone D."/>
            <person name="Lopez-Fernandez M."/>
            <person name="Wu X."/>
            <person name="de Brujin I."/>
            <person name="Lundin D."/>
            <person name="Andersson A."/>
            <person name="Bertilsson S."/>
            <person name="Dopson M."/>
        </authorList>
    </citation>
    <scope>NUCLEOTIDE SEQUENCE</scope>
    <source>
        <strain evidence="1">MM415A01708</strain>
        <strain evidence="2">MM415B02635</strain>
    </source>
</reference>
<gene>
    <name evidence="1" type="ORF">MM415A01708_0019</name>
    <name evidence="2" type="ORF">MM415B02635_0026</name>
</gene>
<protein>
    <submittedName>
        <fullName evidence="2">Uncharacterized protein</fullName>
    </submittedName>
</protein>
<organism evidence="2">
    <name type="scientific">viral metagenome</name>
    <dbReference type="NCBI Taxonomy" id="1070528"/>
    <lineage>
        <taxon>unclassified sequences</taxon>
        <taxon>metagenomes</taxon>
        <taxon>organismal metagenomes</taxon>
    </lineage>
</organism>
<sequence length="63" mass="7467">MKININTATETELYSYVEKFLDENNINDKSETWEETADRIESDKPQIANFLRHAANRWHILQA</sequence>